<name>A0A7Y9J9D6_9ACTN</name>
<dbReference type="EMBL" id="JACCBG010000001">
    <property type="protein sequence ID" value="NYD40450.1"/>
    <property type="molecule type" value="Genomic_DNA"/>
</dbReference>
<dbReference type="AlphaFoldDB" id="A0A7Y9J9D6"/>
<comment type="caution">
    <text evidence="1">The sequence shown here is derived from an EMBL/GenBank/DDBJ whole genome shotgun (WGS) entry which is preliminary data.</text>
</comment>
<gene>
    <name evidence="1" type="ORF">BJZ21_000533</name>
</gene>
<sequence length="315" mass="35430">MDSAMLEQLLADQAGLISRAQLLSVGGRHDLDRLVRRRELTRVHPRVFVNHTGPLSDEQRAWAAVLYAGGPGQAALYLGSALPDPDGDAPVHVAIDESRRVPSLPAVRVHRVLRLAPLVRWNVSPPRVRVEPNTLELVHRAATEMDVVRLLTDACNGRHTHPQRLRPALAERKRMRRRPFVAALLDDIEAGACSVLEEAYLTRVERAHRLPEGRRQVRREGERGTEYRDVEYAEFGVEVELDGRTGHLGWDKEGRDADRDLDDLTAGRVTARVRWAQVFQRECQTAERIGRLLARRGWTGRPQPCGPTCTLRVAA</sequence>
<accession>A0A7Y9J9D6</accession>
<reference evidence="1 2" key="1">
    <citation type="submission" date="2020-07" db="EMBL/GenBank/DDBJ databases">
        <title>Sequencing the genomes of 1000 actinobacteria strains.</title>
        <authorList>
            <person name="Klenk H.-P."/>
        </authorList>
    </citation>
    <scope>NUCLEOTIDE SEQUENCE [LARGE SCALE GENOMIC DNA]</scope>
    <source>
        <strain evidence="1 2">DSM 21350</strain>
    </source>
</reference>
<dbReference type="Proteomes" id="UP000535511">
    <property type="component" value="Unassembled WGS sequence"/>
</dbReference>
<evidence type="ECO:0008006" key="3">
    <source>
        <dbReference type="Google" id="ProtNLM"/>
    </source>
</evidence>
<keyword evidence="2" id="KW-1185">Reference proteome</keyword>
<evidence type="ECO:0000313" key="1">
    <source>
        <dbReference type="EMBL" id="NYD40450.1"/>
    </source>
</evidence>
<proteinExistence type="predicted"/>
<dbReference type="RefSeq" id="WP_179662337.1">
    <property type="nucleotide sequence ID" value="NZ_JACCBG010000001.1"/>
</dbReference>
<organism evidence="1 2">
    <name type="scientific">Nocardioides panaciterrulae</name>
    <dbReference type="NCBI Taxonomy" id="661492"/>
    <lineage>
        <taxon>Bacteria</taxon>
        <taxon>Bacillati</taxon>
        <taxon>Actinomycetota</taxon>
        <taxon>Actinomycetes</taxon>
        <taxon>Propionibacteriales</taxon>
        <taxon>Nocardioidaceae</taxon>
        <taxon>Nocardioides</taxon>
    </lineage>
</organism>
<evidence type="ECO:0000313" key="2">
    <source>
        <dbReference type="Proteomes" id="UP000535511"/>
    </source>
</evidence>
<protein>
    <recommendedName>
        <fullName evidence="3">Transcriptional regulator, AbiEi antitoxin, Type IV TA system</fullName>
    </recommendedName>
</protein>